<dbReference type="EMBL" id="JACCBS010000002">
    <property type="protein sequence ID" value="NYE58045.1"/>
    <property type="molecule type" value="Genomic_DNA"/>
</dbReference>
<protein>
    <submittedName>
        <fullName evidence="1">Iron complex transport system ATP-binding protein</fullName>
    </submittedName>
</protein>
<dbReference type="Gene3D" id="3.40.50.300">
    <property type="entry name" value="P-loop containing nucleotide triphosphate hydrolases"/>
    <property type="match status" value="1"/>
</dbReference>
<organism evidence="1 2">
    <name type="scientific">Carboxydothermus ferrireducens DSM 11255</name>
    <dbReference type="NCBI Taxonomy" id="1119529"/>
    <lineage>
        <taxon>Bacteria</taxon>
        <taxon>Bacillati</taxon>
        <taxon>Bacillota</taxon>
        <taxon>Clostridia</taxon>
        <taxon>Thermoanaerobacterales</taxon>
        <taxon>Thermoanaerobacteraceae</taxon>
        <taxon>Carboxydothermus</taxon>
    </lineage>
</organism>
<accession>A0ABX2RDW2</accession>
<evidence type="ECO:0000313" key="2">
    <source>
        <dbReference type="Proteomes" id="UP000604066"/>
    </source>
</evidence>
<name>A0ABX2RDW2_9THEO</name>
<reference evidence="1 2" key="1">
    <citation type="submission" date="2020-07" db="EMBL/GenBank/DDBJ databases">
        <title>Genomic Encyclopedia of Type Strains, Phase III (KMG-III): the genomes of soil and plant-associated and newly described type strains.</title>
        <authorList>
            <person name="Whitman W."/>
        </authorList>
    </citation>
    <scope>NUCLEOTIDE SEQUENCE [LARGE SCALE GENOMIC DNA]</scope>
    <source>
        <strain evidence="1 2">DSM 11255</strain>
    </source>
</reference>
<proteinExistence type="predicted"/>
<sequence>MTVITALHDLNQALRFADKFLLIKDGEIVAFGNPAGVID</sequence>
<dbReference type="Proteomes" id="UP000604066">
    <property type="component" value="Unassembled WGS sequence"/>
</dbReference>
<gene>
    <name evidence="1" type="ORF">HDG70_001760</name>
</gene>
<dbReference type="SUPFAM" id="SSF52540">
    <property type="entry name" value="P-loop containing nucleoside triphosphate hydrolases"/>
    <property type="match status" value="1"/>
</dbReference>
<evidence type="ECO:0000313" key="1">
    <source>
        <dbReference type="EMBL" id="NYE58045.1"/>
    </source>
</evidence>
<keyword evidence="2" id="KW-1185">Reference proteome</keyword>
<keyword evidence="1" id="KW-0547">Nucleotide-binding</keyword>
<keyword evidence="1" id="KW-0067">ATP-binding</keyword>
<comment type="caution">
    <text evidence="1">The sequence shown here is derived from an EMBL/GenBank/DDBJ whole genome shotgun (WGS) entry which is preliminary data.</text>
</comment>
<dbReference type="InterPro" id="IPR027417">
    <property type="entry name" value="P-loop_NTPase"/>
</dbReference>
<dbReference type="GO" id="GO:0005524">
    <property type="term" value="F:ATP binding"/>
    <property type="evidence" value="ECO:0007669"/>
    <property type="project" value="UniProtKB-KW"/>
</dbReference>